<gene>
    <name evidence="9" type="ORF">IAD06_03510</name>
</gene>
<evidence type="ECO:0000256" key="7">
    <source>
        <dbReference type="ARBA" id="ARBA00023288"/>
    </source>
</evidence>
<evidence type="ECO:0000313" key="9">
    <source>
        <dbReference type="EMBL" id="HIT39090.1"/>
    </source>
</evidence>
<evidence type="ECO:0000313" key="10">
    <source>
        <dbReference type="Proteomes" id="UP000886722"/>
    </source>
</evidence>
<organism evidence="9 10">
    <name type="scientific">Candidatus Caccoplasma intestinavium</name>
    <dbReference type="NCBI Taxonomy" id="2840716"/>
    <lineage>
        <taxon>Bacteria</taxon>
        <taxon>Pseudomonadati</taxon>
        <taxon>Bacteroidota</taxon>
        <taxon>Bacteroidia</taxon>
        <taxon>Bacteroidales</taxon>
        <taxon>Bacteroidaceae</taxon>
        <taxon>Bacteroidaceae incertae sedis</taxon>
        <taxon>Candidatus Caccoplasma</taxon>
    </lineage>
</organism>
<evidence type="ECO:0000256" key="5">
    <source>
        <dbReference type="ARBA" id="ARBA00023139"/>
    </source>
</evidence>
<dbReference type="InterPro" id="IPR014941">
    <property type="entry name" value="FimB/Mfa2/Mfa3"/>
</dbReference>
<keyword evidence="5" id="KW-0564">Palmitate</keyword>
<accession>A0A9D1GDN8</accession>
<evidence type="ECO:0000256" key="3">
    <source>
        <dbReference type="ARBA" id="ARBA00022729"/>
    </source>
</evidence>
<evidence type="ECO:0000256" key="8">
    <source>
        <dbReference type="SAM" id="SignalP"/>
    </source>
</evidence>
<evidence type="ECO:0000256" key="1">
    <source>
        <dbReference type="ARBA" id="ARBA00004442"/>
    </source>
</evidence>
<feature type="signal peptide" evidence="8">
    <location>
        <begin position="1"/>
        <end position="19"/>
    </location>
</feature>
<evidence type="ECO:0000256" key="2">
    <source>
        <dbReference type="ARBA" id="ARBA00007248"/>
    </source>
</evidence>
<dbReference type="AlphaFoldDB" id="A0A9D1GDN8"/>
<evidence type="ECO:0000256" key="6">
    <source>
        <dbReference type="ARBA" id="ARBA00023237"/>
    </source>
</evidence>
<dbReference type="Pfam" id="PF08842">
    <property type="entry name" value="Mfa2"/>
    <property type="match status" value="1"/>
</dbReference>
<comment type="caution">
    <text evidence="9">The sequence shown here is derived from an EMBL/GenBank/DDBJ whole genome shotgun (WGS) entry which is preliminary data.</text>
</comment>
<proteinExistence type="inferred from homology"/>
<dbReference type="Proteomes" id="UP000886722">
    <property type="component" value="Unassembled WGS sequence"/>
</dbReference>
<dbReference type="GO" id="GO:0009279">
    <property type="term" value="C:cell outer membrane"/>
    <property type="evidence" value="ECO:0007669"/>
    <property type="project" value="UniProtKB-SubCell"/>
</dbReference>
<comment type="subcellular location">
    <subcellularLocation>
        <location evidence="1">Cell outer membrane</location>
    </subcellularLocation>
</comment>
<protein>
    <submittedName>
        <fullName evidence="9">FimB/Mfa2 family fimbrial subunit</fullName>
    </submittedName>
</protein>
<keyword evidence="6" id="KW-0998">Cell outer membrane</keyword>
<dbReference type="EMBL" id="DVKT01000025">
    <property type="protein sequence ID" value="HIT39090.1"/>
    <property type="molecule type" value="Genomic_DNA"/>
</dbReference>
<name>A0A9D1GDN8_9BACT</name>
<comment type="similarity">
    <text evidence="2">Belongs to the bacteroidetes fimbrillin superfamily. FimB/Mfa2 family.</text>
</comment>
<keyword evidence="4" id="KW-0472">Membrane</keyword>
<dbReference type="PROSITE" id="PS51257">
    <property type="entry name" value="PROKAR_LIPOPROTEIN"/>
    <property type="match status" value="1"/>
</dbReference>
<reference evidence="9" key="1">
    <citation type="submission" date="2020-10" db="EMBL/GenBank/DDBJ databases">
        <authorList>
            <person name="Gilroy R."/>
        </authorList>
    </citation>
    <scope>NUCLEOTIDE SEQUENCE</scope>
    <source>
        <strain evidence="9">21143</strain>
    </source>
</reference>
<keyword evidence="7" id="KW-0449">Lipoprotein</keyword>
<evidence type="ECO:0000256" key="4">
    <source>
        <dbReference type="ARBA" id="ARBA00023136"/>
    </source>
</evidence>
<sequence>MKKMMWGVLSLFLLTVSCSKDNTEIITDPSTPKLVTPQLRAFVDSPLDPKIPMTGILEVFPCKTGTSIYFGNYINNKLTVFNGFYPIEDGHIYEGFNRLLSLPEQTYNMVYWGTPVYEDPIYSSPSIVTPGLTIGADLSSLYLTLRKNIEEDTYNPVYDLVYAVEETDITYEDLSASLKRVVAGLKVSVTTDDSSAFSPNITNMEIRIGSIAEKLNYYTAEPENKTKTVKFELVRSEDGKQMTNGTVMLFPSANNPKLELRITLKDGTVRILTKNINTTLSADTRLTLNIVLGDIIIGEGSGNFTIEGWNETSETIEFPIVY</sequence>
<reference evidence="9" key="2">
    <citation type="journal article" date="2021" name="PeerJ">
        <title>Extensive microbial diversity within the chicken gut microbiome revealed by metagenomics and culture.</title>
        <authorList>
            <person name="Gilroy R."/>
            <person name="Ravi A."/>
            <person name="Getino M."/>
            <person name="Pursley I."/>
            <person name="Horton D.L."/>
            <person name="Alikhan N.F."/>
            <person name="Baker D."/>
            <person name="Gharbi K."/>
            <person name="Hall N."/>
            <person name="Watson M."/>
            <person name="Adriaenssens E.M."/>
            <person name="Foster-Nyarko E."/>
            <person name="Jarju S."/>
            <person name="Secka A."/>
            <person name="Antonio M."/>
            <person name="Oren A."/>
            <person name="Chaudhuri R.R."/>
            <person name="La Ragione R."/>
            <person name="Hildebrand F."/>
            <person name="Pallen M.J."/>
        </authorList>
    </citation>
    <scope>NUCLEOTIDE SEQUENCE</scope>
    <source>
        <strain evidence="9">21143</strain>
    </source>
</reference>
<feature type="chain" id="PRO_5038669053" evidence="8">
    <location>
        <begin position="20"/>
        <end position="322"/>
    </location>
</feature>
<keyword evidence="3 8" id="KW-0732">Signal</keyword>